<feature type="non-terminal residue" evidence="2">
    <location>
        <position position="40"/>
    </location>
</feature>
<dbReference type="Proteomes" id="UP000007814">
    <property type="component" value="Unassembled WGS sequence"/>
</dbReference>
<evidence type="ECO:0000256" key="1">
    <source>
        <dbReference type="SAM" id="MobiDB-lite"/>
    </source>
</evidence>
<dbReference type="AlphaFoldDB" id="J3AB49"/>
<feature type="region of interest" description="Disordered" evidence="1">
    <location>
        <begin position="1"/>
        <end position="40"/>
    </location>
</feature>
<evidence type="ECO:0000313" key="3">
    <source>
        <dbReference type="Proteomes" id="UP000007814"/>
    </source>
</evidence>
<comment type="caution">
    <text evidence="2">The sequence shown here is derived from an EMBL/GenBank/DDBJ whole genome shotgun (WGS) entry which is preliminary data.</text>
</comment>
<accession>J3AB49</accession>
<protein>
    <submittedName>
        <fullName evidence="2">Uncharacterized protein</fullName>
    </submittedName>
</protein>
<dbReference type="EMBL" id="ALJK01000113">
    <property type="protein sequence ID" value="EJN84928.1"/>
    <property type="molecule type" value="Genomic_DNA"/>
</dbReference>
<reference evidence="2 3" key="1">
    <citation type="submission" date="2012-07" db="EMBL/GenBank/DDBJ databases">
        <authorList>
            <person name="Durkin A.S."/>
            <person name="McCorrison J."/>
            <person name="Torralba M."/>
            <person name="Gillis M."/>
            <person name="Methe B."/>
            <person name="Sutton G."/>
            <person name="Nelson K.E."/>
        </authorList>
    </citation>
    <scope>NUCLEOTIDE SEQUENCE [LARGE SCALE GENOMIC DNA]</scope>
    <source>
        <strain evidence="3">ATCC 12104 / DSM 43013 / CCUG 2238 / JCM 8349 / NCTC 10301 / Howell 279</strain>
    </source>
</reference>
<proteinExistence type="predicted"/>
<gene>
    <name evidence="2" type="ORF">HMPREF1129_2503</name>
</gene>
<organism evidence="2 3">
    <name type="scientific">Actinomyces naeslundii (strain ATCC 12104 / DSM 43013 / CCUG 2238 / JCM 8349 / NCTC 10301 / Howell 279)</name>
    <dbReference type="NCBI Taxonomy" id="1115803"/>
    <lineage>
        <taxon>Bacteria</taxon>
        <taxon>Bacillati</taxon>
        <taxon>Actinomycetota</taxon>
        <taxon>Actinomycetes</taxon>
        <taxon>Actinomycetales</taxon>
        <taxon>Actinomycetaceae</taxon>
        <taxon>Actinomyces</taxon>
    </lineage>
</organism>
<evidence type="ECO:0000313" key="2">
    <source>
        <dbReference type="EMBL" id="EJN84928.1"/>
    </source>
</evidence>
<sequence>MTADGTPAGQARDGLGDDGLEDGGGQVLPCGTLVDERLEV</sequence>
<name>J3AB49_ACTNH</name>